<feature type="region of interest" description="Disordered" evidence="7">
    <location>
        <begin position="45"/>
        <end position="70"/>
    </location>
</feature>
<dbReference type="FunFam" id="2.30.29.30:FF:000078">
    <property type="entry name" value="Guanine nucleotide exchange factor DBS"/>
    <property type="match status" value="1"/>
</dbReference>
<dbReference type="InterPro" id="IPR001251">
    <property type="entry name" value="CRAL-TRIO_dom"/>
</dbReference>
<gene>
    <name evidence="12" type="primary">MCF2L</name>
</gene>
<feature type="compositionally biased region" description="Basic residues" evidence="7">
    <location>
        <begin position="60"/>
        <end position="70"/>
    </location>
</feature>
<dbReference type="Proteomes" id="UP000248483">
    <property type="component" value="Unplaced"/>
</dbReference>
<dbReference type="InterPro" id="IPR051336">
    <property type="entry name" value="RhoGEF_Guanine_NuclExch_SF"/>
</dbReference>
<reference evidence="12" key="1">
    <citation type="submission" date="2025-08" db="UniProtKB">
        <authorList>
            <consortium name="RefSeq"/>
        </authorList>
    </citation>
    <scope>IDENTIFICATION</scope>
    <source>
        <tissue evidence="12">Blood</tissue>
    </source>
</reference>
<dbReference type="SMART" id="SM00233">
    <property type="entry name" value="PH"/>
    <property type="match status" value="1"/>
</dbReference>
<comment type="similarity">
    <text evidence="6">Belongs to the MCF2 family.</text>
</comment>
<dbReference type="InterPro" id="IPR036865">
    <property type="entry name" value="CRAL-TRIO_dom_sf"/>
</dbReference>
<dbReference type="CDD" id="cd00160">
    <property type="entry name" value="RhoGEF"/>
    <property type="match status" value="1"/>
</dbReference>
<sequence length="1213" mass="135059">MAGHTHDWHLQDAGLQNALGGFVPTVARSQGPSLGARFPPAPRVLGAGGAGGAAGPPLHPRTHRPTHHGRRGEGALGCCGLCTCLGAAGDEIMHHDISPLCAADIQDQLQKRFAYLSGGRGQDGSPVITFPDYPAFGDVPDKEFQNVMTYLTSIPSLQDAGIGFILVIDRRQDKWTSVKASILRIAASFPANLQLVLVLRPTGFFQRTLSDLAFRFNRDDFKMKVPVIMLSSVPELHSYIDKSQLTEDLGGTLDYCHSRWLCHRTAIESFALLVKQTAQMLQAFGTELAETELPNDVQSTSSVLHAHTEKKDRAKEDMRLALDEGRSVLESIREPLARGPEQSPNQDQLDSQSTVQRLLAQLSETEAAFDEFWAKHQRKLEQCLQLRHFEQDFREVKAALDVLAQKITTFTDVGNSLAHVQHLLKDLASFEEKSSAVTQRARTLALEGERLIELKHYAVDSIRPKCHELRQLCDQFAADVGRRRGLLGRALDLHGLLEASMKWCDEGIYLLASQPVDKCQAQDGAEAALQEVEKFLETRAENKIQELSKIYQDYEPILTRDLLEHVQKVFRKQESVEEMFHRRQASLKKLAAKQTRPVQPVAPRPEAPAKSPCPSPGIRRGSEIHSSEGSVLRRGPYRRARSEVSEGRQGRGRSTGDEESLAVLRRHVMNELLDTERVYVEELLCILEGYAAEMDNPLMTHLISTGLQNKKDVLFGNMEEIYHFHNRIFLRELENYIDCPELVGRCFLERMEQFQVYEKYCQNKPRSESLWRQCSDCPFFQECQKKLDHKLSLDSYLLKPVQRITKYQLLLKEMLKYSKSCEGAEDLQEALSSILGILKAVNDSMHLIAITGYEGNLSDLGKLLMQGSFSVWTDHKKGHAKVKDLARFKPMQRHLFLHEKAVLFCKKREENGEGYEKAPSYSFKQSLNMTAVGITENVKGDAKKFEIWYNAREEVYIVQAPTPEIKAAWVSEIRKVLTSQLQACREASQHRALEQSHSLPLPAPAGTSPSKANTKDVRKLEERKTDPLNLEGYVGPAPLPRPPEKDRASPTSPDKKAKRHQVKSDPTPFGLRGWSKTSNPPEAPEDNDGWSSAEEPVNSSDAEEEGRAGLRKLVPGKYTVTGLDEKGGPDALVLRSGDEVELVQEGDEGLWFVRNVSSGGEGWLPARNLSALLGQRGAPGCLSSPESSAGSALLSASSSCSESCAAALADLQG</sequence>
<dbReference type="Pfam" id="PF00621">
    <property type="entry name" value="RhoGEF"/>
    <property type="match status" value="1"/>
</dbReference>
<proteinExistence type="inferred from homology"/>
<evidence type="ECO:0000256" key="4">
    <source>
        <dbReference type="ARBA" id="ARBA00022553"/>
    </source>
</evidence>
<feature type="compositionally biased region" description="Basic and acidic residues" evidence="7">
    <location>
        <begin position="640"/>
        <end position="649"/>
    </location>
</feature>
<evidence type="ECO:0000256" key="1">
    <source>
        <dbReference type="ARBA" id="ARBA00004496"/>
    </source>
</evidence>
<evidence type="ECO:0000259" key="8">
    <source>
        <dbReference type="PROSITE" id="PS50003"/>
    </source>
</evidence>
<name>A0A7F8KCQ5_DELLE</name>
<feature type="region of interest" description="Disordered" evidence="7">
    <location>
        <begin position="589"/>
        <end position="658"/>
    </location>
</feature>
<feature type="domain" description="CRAL-TRIO" evidence="10">
    <location>
        <begin position="85"/>
        <end position="257"/>
    </location>
</feature>
<dbReference type="GO" id="GO:0035025">
    <property type="term" value="P:positive regulation of Rho protein signal transduction"/>
    <property type="evidence" value="ECO:0007669"/>
    <property type="project" value="TreeGrafter"/>
</dbReference>
<dbReference type="InterPro" id="IPR035899">
    <property type="entry name" value="DBL_dom_sf"/>
</dbReference>
<dbReference type="SUPFAM" id="SSF48065">
    <property type="entry name" value="DBL homology domain (DH-domain)"/>
    <property type="match status" value="1"/>
</dbReference>
<dbReference type="SMART" id="SM00325">
    <property type="entry name" value="RhoGEF"/>
    <property type="match status" value="1"/>
</dbReference>
<dbReference type="SUPFAM" id="SSF52087">
    <property type="entry name" value="CRAL/TRIO domain"/>
    <property type="match status" value="1"/>
</dbReference>
<evidence type="ECO:0000259" key="10">
    <source>
        <dbReference type="PROSITE" id="PS50191"/>
    </source>
</evidence>
<dbReference type="AlphaFoldDB" id="A0A7F8KCQ5"/>
<feature type="region of interest" description="Disordered" evidence="7">
    <location>
        <begin position="988"/>
        <end position="1109"/>
    </location>
</feature>
<dbReference type="FunFam" id="1.20.900.10:FF:000001">
    <property type="entry name" value="Guanine nucleotide exchange factor DBS"/>
    <property type="match status" value="1"/>
</dbReference>
<evidence type="ECO:0000256" key="7">
    <source>
        <dbReference type="SAM" id="MobiDB-lite"/>
    </source>
</evidence>
<dbReference type="SUPFAM" id="SSF50044">
    <property type="entry name" value="SH3-domain"/>
    <property type="match status" value="1"/>
</dbReference>
<dbReference type="PROSITE" id="PS50003">
    <property type="entry name" value="PH_DOMAIN"/>
    <property type="match status" value="1"/>
</dbReference>
<evidence type="ECO:0000256" key="3">
    <source>
        <dbReference type="ARBA" id="ARBA00022490"/>
    </source>
</evidence>
<dbReference type="Gene3D" id="1.20.58.60">
    <property type="match status" value="1"/>
</dbReference>
<dbReference type="Gene3D" id="2.30.29.30">
    <property type="entry name" value="Pleckstrin-homology domain (PH domain)/Phosphotyrosine-binding domain (PTB)"/>
    <property type="match status" value="1"/>
</dbReference>
<dbReference type="InterPro" id="IPR001331">
    <property type="entry name" value="GDS_CDC24_CS"/>
</dbReference>
<evidence type="ECO:0000313" key="11">
    <source>
        <dbReference type="Proteomes" id="UP000248483"/>
    </source>
</evidence>
<dbReference type="InterPro" id="IPR035534">
    <property type="entry name" value="DBS_PH"/>
</dbReference>
<comment type="subcellular location">
    <subcellularLocation>
        <location evidence="1">Cytoplasm</location>
    </subcellularLocation>
</comment>
<dbReference type="RefSeq" id="XP_030618455.1">
    <property type="nucleotide sequence ID" value="XM_030762595.1"/>
</dbReference>
<dbReference type="CDD" id="cd11857">
    <property type="entry name" value="SH3_DBS"/>
    <property type="match status" value="1"/>
</dbReference>
<keyword evidence="4" id="KW-0597">Phosphoprotein</keyword>
<evidence type="ECO:0000256" key="6">
    <source>
        <dbReference type="ARBA" id="ARBA00049987"/>
    </source>
</evidence>
<dbReference type="Pfam" id="PF22697">
    <property type="entry name" value="SOS1_NGEF_PH"/>
    <property type="match status" value="1"/>
</dbReference>
<evidence type="ECO:0000256" key="5">
    <source>
        <dbReference type="ARBA" id="ARBA00022658"/>
    </source>
</evidence>
<dbReference type="PANTHER" id="PTHR22826:SF115">
    <property type="entry name" value="GUANINE NUCLEOTIDE EXCHANGE FACTOR DBS"/>
    <property type="match status" value="1"/>
</dbReference>
<feature type="compositionally biased region" description="Pro residues" evidence="7">
    <location>
        <begin position="600"/>
        <end position="615"/>
    </location>
</feature>
<feature type="domain" description="PH" evidence="8">
    <location>
        <begin position="862"/>
        <end position="978"/>
    </location>
</feature>
<dbReference type="SUPFAM" id="SSF46966">
    <property type="entry name" value="Spectrin repeat"/>
    <property type="match status" value="1"/>
</dbReference>
<keyword evidence="11" id="KW-1185">Reference proteome</keyword>
<dbReference type="CDD" id="cd00170">
    <property type="entry name" value="SEC14"/>
    <property type="match status" value="1"/>
</dbReference>
<dbReference type="Pfam" id="PF00435">
    <property type="entry name" value="Spectrin"/>
    <property type="match status" value="1"/>
</dbReference>
<dbReference type="PROSITE" id="PS50010">
    <property type="entry name" value="DH_2"/>
    <property type="match status" value="1"/>
</dbReference>
<dbReference type="InterPro" id="IPR001849">
    <property type="entry name" value="PH_domain"/>
</dbReference>
<organism evidence="11 12">
    <name type="scientific">Delphinapterus leucas</name>
    <name type="common">Beluga whale</name>
    <dbReference type="NCBI Taxonomy" id="9749"/>
    <lineage>
        <taxon>Eukaryota</taxon>
        <taxon>Metazoa</taxon>
        <taxon>Chordata</taxon>
        <taxon>Craniata</taxon>
        <taxon>Vertebrata</taxon>
        <taxon>Euteleostomi</taxon>
        <taxon>Mammalia</taxon>
        <taxon>Eutheria</taxon>
        <taxon>Laurasiatheria</taxon>
        <taxon>Artiodactyla</taxon>
        <taxon>Whippomorpha</taxon>
        <taxon>Cetacea</taxon>
        <taxon>Odontoceti</taxon>
        <taxon>Monodontidae</taxon>
        <taxon>Delphinapterus</taxon>
    </lineage>
</organism>
<protein>
    <submittedName>
        <fullName evidence="12">Guanine nucleotide exchange factor DBS isoform X3</fullName>
    </submittedName>
</protein>
<dbReference type="InterPro" id="IPR000219">
    <property type="entry name" value="DH_dom"/>
</dbReference>
<dbReference type="CDD" id="cd00176">
    <property type="entry name" value="SPEC"/>
    <property type="match status" value="1"/>
</dbReference>
<dbReference type="GO" id="GO:0005737">
    <property type="term" value="C:cytoplasm"/>
    <property type="evidence" value="ECO:0007669"/>
    <property type="project" value="UniProtKB-SubCell"/>
</dbReference>
<dbReference type="InterPro" id="IPR056466">
    <property type="entry name" value="Spectrin_DBS"/>
</dbReference>
<dbReference type="PROSITE" id="PS50191">
    <property type="entry name" value="CRAL_TRIO"/>
    <property type="match status" value="1"/>
</dbReference>
<dbReference type="SMART" id="SM00516">
    <property type="entry name" value="SEC14"/>
    <property type="match status" value="1"/>
</dbReference>
<dbReference type="InterPro" id="IPR035532">
    <property type="entry name" value="DBS_SH3"/>
</dbReference>
<dbReference type="GeneID" id="111176369"/>
<feature type="compositionally biased region" description="Basic and acidic residues" evidence="7">
    <location>
        <begin position="1013"/>
        <end position="1026"/>
    </location>
</feature>
<dbReference type="GO" id="GO:0005085">
    <property type="term" value="F:guanyl-nucleotide exchange factor activity"/>
    <property type="evidence" value="ECO:0007669"/>
    <property type="project" value="UniProtKB-KW"/>
</dbReference>
<dbReference type="PANTHER" id="PTHR22826">
    <property type="entry name" value="RHO GUANINE EXCHANGE FACTOR-RELATED"/>
    <property type="match status" value="1"/>
</dbReference>
<dbReference type="InterPro" id="IPR011993">
    <property type="entry name" value="PH-like_dom_sf"/>
</dbReference>
<keyword evidence="5" id="KW-0344">Guanine-nucleotide releasing factor</keyword>
<dbReference type="CTD" id="23263"/>
<dbReference type="InterPro" id="IPR055251">
    <property type="entry name" value="SOS1_NGEF_PH"/>
</dbReference>
<dbReference type="CDD" id="cd01227">
    <property type="entry name" value="PH_Dbs"/>
    <property type="match status" value="1"/>
</dbReference>
<accession>A0A7F8KCQ5</accession>
<dbReference type="GO" id="GO:0035556">
    <property type="term" value="P:intracellular signal transduction"/>
    <property type="evidence" value="ECO:0007669"/>
    <property type="project" value="InterPro"/>
</dbReference>
<dbReference type="SUPFAM" id="SSF50729">
    <property type="entry name" value="PH domain-like"/>
    <property type="match status" value="1"/>
</dbReference>
<dbReference type="Pfam" id="PF13716">
    <property type="entry name" value="CRAL_TRIO_2"/>
    <property type="match status" value="1"/>
</dbReference>
<keyword evidence="3" id="KW-0963">Cytoplasm</keyword>
<dbReference type="InterPro" id="IPR002017">
    <property type="entry name" value="Spectrin_repeat"/>
</dbReference>
<evidence type="ECO:0000259" key="9">
    <source>
        <dbReference type="PROSITE" id="PS50010"/>
    </source>
</evidence>
<dbReference type="SMART" id="SM00150">
    <property type="entry name" value="SPEC"/>
    <property type="match status" value="1"/>
</dbReference>
<keyword evidence="2" id="KW-0728">SH3 domain</keyword>
<dbReference type="PROSITE" id="PS00741">
    <property type="entry name" value="DH_1"/>
    <property type="match status" value="1"/>
</dbReference>
<dbReference type="InterPro" id="IPR036028">
    <property type="entry name" value="SH3-like_dom_sf"/>
</dbReference>
<dbReference type="Gene3D" id="1.20.900.10">
    <property type="entry name" value="Dbl homology (DH) domain"/>
    <property type="match status" value="1"/>
</dbReference>
<evidence type="ECO:0000256" key="2">
    <source>
        <dbReference type="ARBA" id="ARBA00022443"/>
    </source>
</evidence>
<feature type="domain" description="DH" evidence="9">
    <location>
        <begin position="664"/>
        <end position="844"/>
    </location>
</feature>
<dbReference type="Pfam" id="PF23289">
    <property type="entry name" value="Spectrin_5"/>
    <property type="match status" value="1"/>
</dbReference>
<evidence type="ECO:0000313" key="12">
    <source>
        <dbReference type="RefSeq" id="XP_030618455.1"/>
    </source>
</evidence>
<dbReference type="InterPro" id="IPR018159">
    <property type="entry name" value="Spectrin/alpha-actinin"/>
</dbReference>